<evidence type="ECO:0000256" key="3">
    <source>
        <dbReference type="SAM" id="MobiDB-lite"/>
    </source>
</evidence>
<dbReference type="AlphaFoldDB" id="A0A813J5C0"/>
<evidence type="ECO:0008006" key="6">
    <source>
        <dbReference type="Google" id="ProtNLM"/>
    </source>
</evidence>
<dbReference type="GO" id="GO:0006261">
    <property type="term" value="P:DNA-templated DNA replication"/>
    <property type="evidence" value="ECO:0007669"/>
    <property type="project" value="TreeGrafter"/>
</dbReference>
<evidence type="ECO:0000313" key="4">
    <source>
        <dbReference type="EMBL" id="CAE8668987.1"/>
    </source>
</evidence>
<gene>
    <name evidence="4" type="ORF">PGLA2088_LOCUS17078</name>
</gene>
<reference evidence="4" key="1">
    <citation type="submission" date="2021-02" db="EMBL/GenBank/DDBJ databases">
        <authorList>
            <person name="Dougan E. K."/>
            <person name="Rhodes N."/>
            <person name="Thang M."/>
            <person name="Chan C."/>
        </authorList>
    </citation>
    <scope>NUCLEOTIDE SEQUENCE</scope>
</reference>
<dbReference type="Proteomes" id="UP000626109">
    <property type="component" value="Unassembled WGS sequence"/>
</dbReference>
<feature type="non-terminal residue" evidence="4">
    <location>
        <position position="1"/>
    </location>
</feature>
<evidence type="ECO:0000256" key="1">
    <source>
        <dbReference type="ARBA" id="ARBA00004123"/>
    </source>
</evidence>
<evidence type="ECO:0000256" key="2">
    <source>
        <dbReference type="ARBA" id="ARBA00023242"/>
    </source>
</evidence>
<feature type="compositionally biased region" description="Pro residues" evidence="3">
    <location>
        <begin position="192"/>
        <end position="201"/>
    </location>
</feature>
<feature type="non-terminal residue" evidence="4">
    <location>
        <position position="201"/>
    </location>
</feature>
<sequence>RRDGMTSVADLLSNPLAVIDALFAPRAREGGAPPPEWGERAHFIQALGLEDEENFSKIPCLNDVELAESVAPFSLVRYRCLVQDVFEPELYSLTMQEQDADGQGAPRFLTTKYRESPPDVLPGKILKDLGREGLSQRGAYYCVPLPGETAWARAVASAGGLTPRGAAAAKSSNGTPPTSKRPRQDEDIDMALPPPPAAPAE</sequence>
<evidence type="ECO:0000313" key="5">
    <source>
        <dbReference type="Proteomes" id="UP000626109"/>
    </source>
</evidence>
<comment type="caution">
    <text evidence="4">The sequence shown here is derived from an EMBL/GenBank/DDBJ whole genome shotgun (WGS) entry which is preliminary data.</text>
</comment>
<feature type="region of interest" description="Disordered" evidence="3">
    <location>
        <begin position="162"/>
        <end position="201"/>
    </location>
</feature>
<dbReference type="EMBL" id="CAJNNW010022234">
    <property type="protein sequence ID" value="CAE8668987.1"/>
    <property type="molecule type" value="Genomic_DNA"/>
</dbReference>
<keyword evidence="2" id="KW-0539">Nucleus</keyword>
<dbReference type="InterPro" id="IPR019140">
    <property type="entry name" value="MCM_complex-bd"/>
</dbReference>
<accession>A0A813J5C0</accession>
<comment type="subcellular location">
    <subcellularLocation>
        <location evidence="1">Nucleus</location>
    </subcellularLocation>
</comment>
<proteinExistence type="predicted"/>
<dbReference type="GO" id="GO:0003682">
    <property type="term" value="F:chromatin binding"/>
    <property type="evidence" value="ECO:0007669"/>
    <property type="project" value="TreeGrafter"/>
</dbReference>
<dbReference type="PANTHER" id="PTHR13489:SF0">
    <property type="entry name" value="MINI-CHROMOSOME MAINTENANCE COMPLEX-BINDING PROTEIN"/>
    <property type="match status" value="1"/>
</dbReference>
<dbReference type="GO" id="GO:0005634">
    <property type="term" value="C:nucleus"/>
    <property type="evidence" value="ECO:0007669"/>
    <property type="project" value="UniProtKB-SubCell"/>
</dbReference>
<dbReference type="PANTHER" id="PTHR13489">
    <property type="entry name" value="MINI-CHROMOSOME MAINTENANCE COMPLEX-BINDING PROTEIN"/>
    <property type="match status" value="1"/>
</dbReference>
<dbReference type="Pfam" id="PF09739">
    <property type="entry name" value="MCM_bind"/>
    <property type="match status" value="1"/>
</dbReference>
<name>A0A813J5C0_POLGL</name>
<organism evidence="4 5">
    <name type="scientific">Polarella glacialis</name>
    <name type="common">Dinoflagellate</name>
    <dbReference type="NCBI Taxonomy" id="89957"/>
    <lineage>
        <taxon>Eukaryota</taxon>
        <taxon>Sar</taxon>
        <taxon>Alveolata</taxon>
        <taxon>Dinophyceae</taxon>
        <taxon>Suessiales</taxon>
        <taxon>Suessiaceae</taxon>
        <taxon>Polarella</taxon>
    </lineage>
</organism>
<protein>
    <recommendedName>
        <fullName evidence="6">Mini-chromosome maintenance complex-binding protein</fullName>
    </recommendedName>
</protein>